<proteinExistence type="inferred from homology"/>
<dbReference type="Proteomes" id="UP000527616">
    <property type="component" value="Unassembled WGS sequence"/>
</dbReference>
<keyword evidence="4" id="KW-1185">Reference proteome</keyword>
<evidence type="ECO:0000256" key="1">
    <source>
        <dbReference type="ARBA" id="ARBA00008791"/>
    </source>
</evidence>
<evidence type="ECO:0000259" key="2">
    <source>
        <dbReference type="Pfam" id="PF00582"/>
    </source>
</evidence>
<dbReference type="Gene3D" id="3.40.50.620">
    <property type="entry name" value="HUPs"/>
    <property type="match status" value="1"/>
</dbReference>
<organism evidence="3 4">
    <name type="scientific">Naumannella cuiyingiana</name>
    <dbReference type="NCBI Taxonomy" id="1347891"/>
    <lineage>
        <taxon>Bacteria</taxon>
        <taxon>Bacillati</taxon>
        <taxon>Actinomycetota</taxon>
        <taxon>Actinomycetes</taxon>
        <taxon>Propionibacteriales</taxon>
        <taxon>Propionibacteriaceae</taxon>
        <taxon>Naumannella</taxon>
    </lineage>
</organism>
<protein>
    <submittedName>
        <fullName evidence="3">Nucleotide-binding universal stress UspA family protein</fullName>
    </submittedName>
</protein>
<name>A0A7Z0D6P8_9ACTN</name>
<dbReference type="EMBL" id="JACBZS010000001">
    <property type="protein sequence ID" value="NYI69834.1"/>
    <property type="molecule type" value="Genomic_DNA"/>
</dbReference>
<evidence type="ECO:0000313" key="3">
    <source>
        <dbReference type="EMBL" id="NYI69834.1"/>
    </source>
</evidence>
<sequence length="130" mass="13599">MSVVAVAFNDSVPGRAALARAVLEAERDGRELVVLHVVEELSADSREHADFNTRRAVVAAGGDENNVRVLIGAQGPDPAGALIDQAIQADADMLVVGGRHRSAVGKLLMGSTVQRVLLDAPMPVLLVKAD</sequence>
<reference evidence="3 4" key="1">
    <citation type="submission" date="2020-07" db="EMBL/GenBank/DDBJ databases">
        <title>Sequencing the genomes of 1000 actinobacteria strains.</title>
        <authorList>
            <person name="Klenk H.-P."/>
        </authorList>
    </citation>
    <scope>NUCLEOTIDE SEQUENCE [LARGE SCALE GENOMIC DNA]</scope>
    <source>
        <strain evidence="3 4">DSM 103164</strain>
    </source>
</reference>
<accession>A0A7Z0D6P8</accession>
<dbReference type="PANTHER" id="PTHR46268">
    <property type="entry name" value="STRESS RESPONSE PROTEIN NHAX"/>
    <property type="match status" value="1"/>
</dbReference>
<dbReference type="CDD" id="cd00293">
    <property type="entry name" value="USP-like"/>
    <property type="match status" value="1"/>
</dbReference>
<feature type="domain" description="UspA" evidence="2">
    <location>
        <begin position="4"/>
        <end position="128"/>
    </location>
</feature>
<evidence type="ECO:0000313" key="4">
    <source>
        <dbReference type="Proteomes" id="UP000527616"/>
    </source>
</evidence>
<gene>
    <name evidence="3" type="ORF">GGQ54_000394</name>
</gene>
<dbReference type="RefSeq" id="WP_343045821.1">
    <property type="nucleotide sequence ID" value="NZ_JACBZS010000001.1"/>
</dbReference>
<dbReference type="AlphaFoldDB" id="A0A7Z0D6P8"/>
<comment type="similarity">
    <text evidence="1">Belongs to the universal stress protein A family.</text>
</comment>
<dbReference type="PRINTS" id="PR01438">
    <property type="entry name" value="UNVRSLSTRESS"/>
</dbReference>
<dbReference type="InterPro" id="IPR006016">
    <property type="entry name" value="UspA"/>
</dbReference>
<dbReference type="SUPFAM" id="SSF52402">
    <property type="entry name" value="Adenine nucleotide alpha hydrolases-like"/>
    <property type="match status" value="1"/>
</dbReference>
<dbReference type="PANTHER" id="PTHR46268:SF6">
    <property type="entry name" value="UNIVERSAL STRESS PROTEIN UP12"/>
    <property type="match status" value="1"/>
</dbReference>
<dbReference type="InterPro" id="IPR006015">
    <property type="entry name" value="Universal_stress_UspA"/>
</dbReference>
<dbReference type="Pfam" id="PF00582">
    <property type="entry name" value="Usp"/>
    <property type="match status" value="1"/>
</dbReference>
<comment type="caution">
    <text evidence="3">The sequence shown here is derived from an EMBL/GenBank/DDBJ whole genome shotgun (WGS) entry which is preliminary data.</text>
</comment>
<dbReference type="InterPro" id="IPR014729">
    <property type="entry name" value="Rossmann-like_a/b/a_fold"/>
</dbReference>